<evidence type="ECO:0000313" key="3">
    <source>
        <dbReference type="Proteomes" id="UP000590811"/>
    </source>
</evidence>
<dbReference type="RefSeq" id="WP_253354912.1">
    <property type="nucleotide sequence ID" value="NZ_JACHVT010000008.1"/>
</dbReference>
<gene>
    <name evidence="2" type="ORF">FHW14_003311</name>
</gene>
<dbReference type="PANTHER" id="PTHR41260:SF1">
    <property type="entry name" value="PROTEIN ECSC"/>
    <property type="match status" value="1"/>
</dbReference>
<evidence type="ECO:0000256" key="1">
    <source>
        <dbReference type="SAM" id="MobiDB-lite"/>
    </source>
</evidence>
<dbReference type="Proteomes" id="UP000590811">
    <property type="component" value="Unassembled WGS sequence"/>
</dbReference>
<reference evidence="2 3" key="1">
    <citation type="submission" date="2020-08" db="EMBL/GenBank/DDBJ databases">
        <title>Genomic Encyclopedia of Type Strains, Phase IV (KMG-V): Genome sequencing to study the core and pangenomes of soil and plant-associated prokaryotes.</title>
        <authorList>
            <person name="Whitman W."/>
        </authorList>
    </citation>
    <scope>NUCLEOTIDE SEQUENCE [LARGE SCALE GENOMIC DNA]</scope>
    <source>
        <strain evidence="2 3">B3ACCR2</strain>
    </source>
</reference>
<evidence type="ECO:0000313" key="2">
    <source>
        <dbReference type="EMBL" id="MBB2988122.1"/>
    </source>
</evidence>
<dbReference type="PANTHER" id="PTHR41260">
    <property type="entry name" value="PROTEIN ECSC"/>
    <property type="match status" value="1"/>
</dbReference>
<sequence length="395" mass="40869">MGEPSEYELAAWRDIQQFTGRPVSRQMRAAGEHVAQKVADVGQYAGRYLESHPKAGSALSRGQEVAAKGGRLLGGGARKAVDALPDWAGTARHAARKTGARISRVGLSPAKVVDAHKRRGHDVERLADVRVLDLEQVDAVRGRAASWYYPAAAALSGAGAGVVITGGQVFTAASAGAAAAPSGAAIAGAMAGDATAVLALASRSVGHVALHYGYDPDDPAERLFIMSVVNAGSAMSAGAKTAAMADLSRLTQALVRGKSWAVLNDAVLAKVAQQFAKAFGFRLTKQGLGKAVPAAGVFVGGALNWATLEAIVDAADVAYRRRFLLAKYPQLEHEQTFQTSDVDVGTAGDVEPVHGEPEPGQDASVAESTPGEQPATDTEFSVLDELREAGGPDLT</sequence>
<dbReference type="Pfam" id="PF12787">
    <property type="entry name" value="EcsC"/>
    <property type="match status" value="1"/>
</dbReference>
<feature type="compositionally biased region" description="Polar residues" evidence="1">
    <location>
        <begin position="366"/>
        <end position="379"/>
    </location>
</feature>
<organism evidence="2 3">
    <name type="scientific">Terracoccus luteus</name>
    <dbReference type="NCBI Taxonomy" id="53356"/>
    <lineage>
        <taxon>Bacteria</taxon>
        <taxon>Bacillati</taxon>
        <taxon>Actinomycetota</taxon>
        <taxon>Actinomycetes</taxon>
        <taxon>Micrococcales</taxon>
        <taxon>Intrasporangiaceae</taxon>
        <taxon>Terracoccus</taxon>
    </lineage>
</organism>
<name>A0A839Q4M6_9MICO</name>
<dbReference type="InterPro" id="IPR024787">
    <property type="entry name" value="EcsC"/>
</dbReference>
<proteinExistence type="predicted"/>
<protein>
    <recommendedName>
        <fullName evidence="4">EcsC family protein</fullName>
    </recommendedName>
</protein>
<accession>A0A839Q4M6</accession>
<evidence type="ECO:0008006" key="4">
    <source>
        <dbReference type="Google" id="ProtNLM"/>
    </source>
</evidence>
<dbReference type="AlphaFoldDB" id="A0A839Q4M6"/>
<comment type="caution">
    <text evidence="2">The sequence shown here is derived from an EMBL/GenBank/DDBJ whole genome shotgun (WGS) entry which is preliminary data.</text>
</comment>
<feature type="region of interest" description="Disordered" evidence="1">
    <location>
        <begin position="337"/>
        <end position="380"/>
    </location>
</feature>
<dbReference type="EMBL" id="JACHVT010000008">
    <property type="protein sequence ID" value="MBB2988122.1"/>
    <property type="molecule type" value="Genomic_DNA"/>
</dbReference>